<feature type="transmembrane region" description="Helical" evidence="2">
    <location>
        <begin position="78"/>
        <end position="100"/>
    </location>
</feature>
<evidence type="ECO:0000313" key="4">
    <source>
        <dbReference type="Proteomes" id="UP000593567"/>
    </source>
</evidence>
<dbReference type="AlphaFoldDB" id="A0A7J7KEU3"/>
<feature type="transmembrane region" description="Helical" evidence="2">
    <location>
        <begin position="112"/>
        <end position="134"/>
    </location>
</feature>
<feature type="transmembrane region" description="Helical" evidence="2">
    <location>
        <begin position="12"/>
        <end position="31"/>
    </location>
</feature>
<dbReference type="Proteomes" id="UP000593567">
    <property type="component" value="Unassembled WGS sequence"/>
</dbReference>
<keyword evidence="2" id="KW-0472">Membrane</keyword>
<sequence>MNLSKRFQMVNAGRFVVYSCILVFSLLISLWGDGLIHWNIWTVFLPIWLWKLFIIIGSVVGIGVWCHRPAYRYERGSFIQFRAMIISTALHLLLMLYEVLVCIRIESGSPRFPWTLVFSPLMFASLLSIILCLWAVKNDRGFEMELLCSVNCLQFIFIAIKLDKFVSWNWLFIFIPLWISLSIAFIFMLYAVVVAAILVKSPSTQSEHRHVSVTTALTYVFIIIPLVVYAVLLVEKLEGVSTMYYSVIGIPLYLSILTLVLSSFSSRQGNTWWFGLRKDICQFLISDACPCLQEYGNISYKIQFNDSSRTTQSSQQQPINEDVVTNQPITEHKTADSSTPTTSSSSALTVKPLKACDSKEVLVSPVVFIAMPD</sequence>
<feature type="transmembrane region" description="Helical" evidence="2">
    <location>
        <begin position="168"/>
        <end position="199"/>
    </location>
</feature>
<protein>
    <submittedName>
        <fullName evidence="3">TMEM185A</fullName>
    </submittedName>
</protein>
<evidence type="ECO:0000256" key="1">
    <source>
        <dbReference type="SAM" id="MobiDB-lite"/>
    </source>
</evidence>
<dbReference type="OrthoDB" id="72976at2759"/>
<dbReference type="Pfam" id="PF10269">
    <property type="entry name" value="Tmemb_185A"/>
    <property type="match status" value="1"/>
</dbReference>
<dbReference type="EMBL" id="VXIV02000797">
    <property type="protein sequence ID" value="KAF6035996.1"/>
    <property type="molecule type" value="Genomic_DNA"/>
</dbReference>
<evidence type="ECO:0000256" key="2">
    <source>
        <dbReference type="SAM" id="Phobius"/>
    </source>
</evidence>
<feature type="compositionally biased region" description="Low complexity" evidence="1">
    <location>
        <begin position="337"/>
        <end position="346"/>
    </location>
</feature>
<accession>A0A7J7KEU3</accession>
<evidence type="ECO:0000313" key="3">
    <source>
        <dbReference type="EMBL" id="KAF6035996.1"/>
    </source>
</evidence>
<gene>
    <name evidence="3" type="ORF">EB796_005694</name>
</gene>
<feature type="transmembrane region" description="Helical" evidence="2">
    <location>
        <begin position="146"/>
        <end position="162"/>
    </location>
</feature>
<keyword evidence="2" id="KW-1133">Transmembrane helix</keyword>
<feature type="transmembrane region" description="Helical" evidence="2">
    <location>
        <begin position="43"/>
        <end position="66"/>
    </location>
</feature>
<name>A0A7J7KEU3_BUGNE</name>
<dbReference type="PANTHER" id="PTHR13568:SF6">
    <property type="entry name" value="TRANSMEMBRANE PROTEIN 185A"/>
    <property type="match status" value="1"/>
</dbReference>
<proteinExistence type="predicted"/>
<keyword evidence="4" id="KW-1185">Reference proteome</keyword>
<dbReference type="InterPro" id="IPR019396">
    <property type="entry name" value="TM_Fragile-X-F-assoc"/>
</dbReference>
<keyword evidence="2" id="KW-0812">Transmembrane</keyword>
<feature type="transmembrane region" description="Helical" evidence="2">
    <location>
        <begin position="211"/>
        <end position="232"/>
    </location>
</feature>
<organism evidence="3 4">
    <name type="scientific">Bugula neritina</name>
    <name type="common">Brown bryozoan</name>
    <name type="synonym">Sertularia neritina</name>
    <dbReference type="NCBI Taxonomy" id="10212"/>
    <lineage>
        <taxon>Eukaryota</taxon>
        <taxon>Metazoa</taxon>
        <taxon>Spiralia</taxon>
        <taxon>Lophotrochozoa</taxon>
        <taxon>Bryozoa</taxon>
        <taxon>Gymnolaemata</taxon>
        <taxon>Cheilostomatida</taxon>
        <taxon>Flustrina</taxon>
        <taxon>Buguloidea</taxon>
        <taxon>Bugulidae</taxon>
        <taxon>Bugula</taxon>
    </lineage>
</organism>
<comment type="caution">
    <text evidence="3">The sequence shown here is derived from an EMBL/GenBank/DDBJ whole genome shotgun (WGS) entry which is preliminary data.</text>
</comment>
<dbReference type="PANTHER" id="PTHR13568">
    <property type="entry name" value="FAM11A, B PROTEIN"/>
    <property type="match status" value="1"/>
</dbReference>
<reference evidence="3" key="1">
    <citation type="submission" date="2020-06" db="EMBL/GenBank/DDBJ databases">
        <title>Draft genome of Bugula neritina, a colonial animal packing powerful symbionts and potential medicines.</title>
        <authorList>
            <person name="Rayko M."/>
        </authorList>
    </citation>
    <scope>NUCLEOTIDE SEQUENCE [LARGE SCALE GENOMIC DNA]</scope>
    <source>
        <strain evidence="3">Kwan_BN1</strain>
    </source>
</reference>
<feature type="transmembrane region" description="Helical" evidence="2">
    <location>
        <begin position="244"/>
        <end position="264"/>
    </location>
</feature>
<feature type="region of interest" description="Disordered" evidence="1">
    <location>
        <begin position="311"/>
        <end position="346"/>
    </location>
</feature>